<accession>A0A6N7PSV1</accession>
<feature type="transmembrane region" description="Helical" evidence="1">
    <location>
        <begin position="201"/>
        <end position="220"/>
    </location>
</feature>
<comment type="caution">
    <text evidence="2">The sequence shown here is derived from an EMBL/GenBank/DDBJ whole genome shotgun (WGS) entry which is preliminary data.</text>
</comment>
<dbReference type="Pfam" id="PF06182">
    <property type="entry name" value="ABC2_membrane_6"/>
    <property type="match status" value="1"/>
</dbReference>
<dbReference type="EMBL" id="WJIE01000007">
    <property type="protein sequence ID" value="MRG95262.1"/>
    <property type="molecule type" value="Genomic_DNA"/>
</dbReference>
<proteinExistence type="predicted"/>
<protein>
    <submittedName>
        <fullName evidence="2">ABC transporter permease</fullName>
    </submittedName>
</protein>
<keyword evidence="1" id="KW-1133">Transmembrane helix</keyword>
<feature type="transmembrane region" description="Helical" evidence="1">
    <location>
        <begin position="147"/>
        <end position="175"/>
    </location>
</feature>
<organism evidence="2 3">
    <name type="scientific">Polyangium spumosum</name>
    <dbReference type="NCBI Taxonomy" id="889282"/>
    <lineage>
        <taxon>Bacteria</taxon>
        <taxon>Pseudomonadati</taxon>
        <taxon>Myxococcota</taxon>
        <taxon>Polyangia</taxon>
        <taxon>Polyangiales</taxon>
        <taxon>Polyangiaceae</taxon>
        <taxon>Polyangium</taxon>
    </lineage>
</organism>
<reference evidence="2 3" key="1">
    <citation type="submission" date="2019-10" db="EMBL/GenBank/DDBJ databases">
        <title>A soil myxobacterium in the family Polyangiaceae.</title>
        <authorList>
            <person name="Li Y."/>
            <person name="Wang J."/>
        </authorList>
    </citation>
    <scope>NUCLEOTIDE SEQUENCE [LARGE SCALE GENOMIC DNA]</scope>
    <source>
        <strain evidence="2 3">DSM 14734</strain>
    </source>
</reference>
<dbReference type="InterPro" id="IPR010390">
    <property type="entry name" value="ABC-2_transporter-like"/>
</dbReference>
<dbReference type="PANTHER" id="PTHR36833:SF2">
    <property type="entry name" value="SLR0610 PROTEIN"/>
    <property type="match status" value="1"/>
</dbReference>
<feature type="transmembrane region" description="Helical" evidence="1">
    <location>
        <begin position="29"/>
        <end position="48"/>
    </location>
</feature>
<keyword evidence="1" id="KW-0812">Transmembrane</keyword>
<feature type="transmembrane region" description="Helical" evidence="1">
    <location>
        <begin position="57"/>
        <end position="76"/>
    </location>
</feature>
<dbReference type="Proteomes" id="UP000440224">
    <property type="component" value="Unassembled WGS sequence"/>
</dbReference>
<keyword evidence="3" id="KW-1185">Reference proteome</keyword>
<evidence type="ECO:0000256" key="1">
    <source>
        <dbReference type="SAM" id="Phobius"/>
    </source>
</evidence>
<sequence>MMRYLTLLGLQLRKSATLAMQYRWDFVVSGALALLWTAAGLVPFHIAFHGRPPVGGWTYESALVVVGFFTLLRGVLDGAVNPSLLSVVQQIREGTLDFVLLKPADAQFLVSTTKFEVFRVLDALAGLGLVTFAFVRLGHAPSAAGVLTALVMLVAATVVLYSIWILVIAAAFWVVRVDNLAYLFDSIFDFARWPVSVFKGIWKFVFTFVIPLGVMTTYPAEALLGALATETAVASIFGATALAVAARAVWTRAIGHYTSASS</sequence>
<dbReference type="PANTHER" id="PTHR36833">
    <property type="entry name" value="SLR0610 PROTEIN-RELATED"/>
    <property type="match status" value="1"/>
</dbReference>
<feature type="transmembrane region" description="Helical" evidence="1">
    <location>
        <begin position="232"/>
        <end position="250"/>
    </location>
</feature>
<gene>
    <name evidence="2" type="ORF">GF068_25580</name>
</gene>
<feature type="transmembrane region" description="Helical" evidence="1">
    <location>
        <begin position="117"/>
        <end position="135"/>
    </location>
</feature>
<evidence type="ECO:0000313" key="2">
    <source>
        <dbReference type="EMBL" id="MRG95262.1"/>
    </source>
</evidence>
<evidence type="ECO:0000313" key="3">
    <source>
        <dbReference type="Proteomes" id="UP000440224"/>
    </source>
</evidence>
<keyword evidence="1" id="KW-0472">Membrane</keyword>
<dbReference type="AlphaFoldDB" id="A0A6N7PSV1"/>
<name>A0A6N7PSV1_9BACT</name>